<dbReference type="EMBL" id="JAUCFI010000003">
    <property type="protein sequence ID" value="MDM5284995.1"/>
    <property type="molecule type" value="Genomic_DNA"/>
</dbReference>
<dbReference type="RefSeq" id="WP_101226149.1">
    <property type="nucleotide sequence ID" value="NZ_JAOAQM010000001.1"/>
</dbReference>
<comment type="caution">
    <text evidence="1">The sequence shown here is derived from an EMBL/GenBank/DDBJ whole genome shotgun (WGS) entry which is preliminary data.</text>
</comment>
<organism evidence="1 2">
    <name type="scientific">Peribacillus frigoritolerans</name>
    <dbReference type="NCBI Taxonomy" id="450367"/>
    <lineage>
        <taxon>Bacteria</taxon>
        <taxon>Bacillati</taxon>
        <taxon>Bacillota</taxon>
        <taxon>Bacilli</taxon>
        <taxon>Bacillales</taxon>
        <taxon>Bacillaceae</taxon>
        <taxon>Peribacillus</taxon>
    </lineage>
</organism>
<evidence type="ECO:0000313" key="2">
    <source>
        <dbReference type="Proteomes" id="UP001238973"/>
    </source>
</evidence>
<dbReference type="PROSITE" id="PS51257">
    <property type="entry name" value="PROKAR_LIPOPROTEIN"/>
    <property type="match status" value="1"/>
</dbReference>
<protein>
    <submittedName>
        <fullName evidence="1">Uncharacterized protein</fullName>
    </submittedName>
</protein>
<dbReference type="AlphaFoldDB" id="A0AAJ1VCW7"/>
<gene>
    <name evidence="1" type="ORF">QUF85_17110</name>
</gene>
<proteinExistence type="predicted"/>
<dbReference type="Proteomes" id="UP001238973">
    <property type="component" value="Unassembled WGS sequence"/>
</dbReference>
<accession>A0AAJ1VCW7</accession>
<sequence length="79" mass="8806">MKQAHNNIRPLFISLSVLLFLSLTGCWSSHEIEEQSLGIGLAFDKAKQSSIEKKLNEQGDGYSRNKLIADSTSTLRLLN</sequence>
<name>A0AAJ1VCW7_9BACI</name>
<reference evidence="1" key="1">
    <citation type="submission" date="2023-06" db="EMBL/GenBank/DDBJ databases">
        <title>Comparative genomics of Bacillaceae isolates and their secondary metabolite potential.</title>
        <authorList>
            <person name="Song L."/>
            <person name="Nielsen L.J."/>
            <person name="Mohite O."/>
            <person name="Xu X."/>
            <person name="Weber T."/>
            <person name="Kovacs A.T."/>
        </authorList>
    </citation>
    <scope>NUCLEOTIDE SEQUENCE</scope>
    <source>
        <strain evidence="1">G1S1</strain>
    </source>
</reference>
<evidence type="ECO:0000313" key="1">
    <source>
        <dbReference type="EMBL" id="MDM5284995.1"/>
    </source>
</evidence>